<dbReference type="InterPro" id="IPR047727">
    <property type="entry name" value="Sce7725-like"/>
</dbReference>
<sequence>MYFPYLRGKQFELLALRELADLPLNPEKIIPIIEPVKSNLSSLKTALKALSNIGVKVQLILNPEVGDFKNNSSPLLPLVQEFSQAGNNPIIPTYIVKADKDVDFIRTAIFANGFAASGYALVHLNKISKIEELSQLTKSSICLYNTIQINHLFALRRKFDNKALLSDYFNKQKVNAGYISISEEVFSSDYAYYEEENCVAFSDYQAIGYDYSDGGGAAYAVAIHLTFKEAADEDIRIAHFVSDTNDDRNDPGGKFFEALQKLIDFIDVREIPETIAIRKFRECYERQAFPGLGVIKKLSIMHHIELIQSLI</sequence>
<accession>A0ABV6HPC3</accession>
<protein>
    <submittedName>
        <fullName evidence="1">Sce7725 family protein</fullName>
    </submittedName>
</protein>
<proteinExistence type="predicted"/>
<dbReference type="Proteomes" id="UP001589774">
    <property type="component" value="Unassembled WGS sequence"/>
</dbReference>
<dbReference type="NCBIfam" id="NF033831">
    <property type="entry name" value="sce7725_fam"/>
    <property type="match status" value="1"/>
</dbReference>
<comment type="caution">
    <text evidence="1">The sequence shown here is derived from an EMBL/GenBank/DDBJ whole genome shotgun (WGS) entry which is preliminary data.</text>
</comment>
<evidence type="ECO:0000313" key="2">
    <source>
        <dbReference type="Proteomes" id="UP001589774"/>
    </source>
</evidence>
<reference evidence="1 2" key="1">
    <citation type="submission" date="2024-09" db="EMBL/GenBank/DDBJ databases">
        <authorList>
            <person name="Sun Q."/>
            <person name="Mori K."/>
        </authorList>
    </citation>
    <scope>NUCLEOTIDE SEQUENCE [LARGE SCALE GENOMIC DNA]</scope>
    <source>
        <strain evidence="1 2">CCM 7765</strain>
    </source>
</reference>
<gene>
    <name evidence="1" type="ORF">ACFFI0_20680</name>
</gene>
<dbReference type="EMBL" id="JBHLWO010000002">
    <property type="protein sequence ID" value="MFC0320754.1"/>
    <property type="molecule type" value="Genomic_DNA"/>
</dbReference>
<name>A0ABV6HPC3_9SPHI</name>
<dbReference type="RefSeq" id="WP_377477694.1">
    <property type="nucleotide sequence ID" value="NZ_JBHLWO010000002.1"/>
</dbReference>
<evidence type="ECO:0000313" key="1">
    <source>
        <dbReference type="EMBL" id="MFC0320754.1"/>
    </source>
</evidence>
<organism evidence="1 2">
    <name type="scientific">Olivibacter oleidegradans</name>
    <dbReference type="NCBI Taxonomy" id="760123"/>
    <lineage>
        <taxon>Bacteria</taxon>
        <taxon>Pseudomonadati</taxon>
        <taxon>Bacteroidota</taxon>
        <taxon>Sphingobacteriia</taxon>
        <taxon>Sphingobacteriales</taxon>
        <taxon>Sphingobacteriaceae</taxon>
        <taxon>Olivibacter</taxon>
    </lineage>
</organism>
<keyword evidence="2" id="KW-1185">Reference proteome</keyword>